<dbReference type="CDD" id="cd01949">
    <property type="entry name" value="GGDEF"/>
    <property type="match status" value="1"/>
</dbReference>
<evidence type="ECO:0000313" key="6">
    <source>
        <dbReference type="EMBL" id="PWA10651.1"/>
    </source>
</evidence>
<dbReference type="NCBIfam" id="TIGR00254">
    <property type="entry name" value="GGDEF"/>
    <property type="match status" value="1"/>
</dbReference>
<dbReference type="Pfam" id="PF13426">
    <property type="entry name" value="PAS_9"/>
    <property type="match status" value="1"/>
</dbReference>
<keyword evidence="1" id="KW-0175">Coiled coil</keyword>
<dbReference type="PANTHER" id="PTHR44757:SF2">
    <property type="entry name" value="BIOFILM ARCHITECTURE MAINTENANCE PROTEIN MBAA"/>
    <property type="match status" value="1"/>
</dbReference>
<dbReference type="SUPFAM" id="SSF55781">
    <property type="entry name" value="GAF domain-like"/>
    <property type="match status" value="2"/>
</dbReference>
<keyword evidence="6" id="KW-0418">Kinase</keyword>
<dbReference type="CDD" id="cd01948">
    <property type="entry name" value="EAL"/>
    <property type="match status" value="1"/>
</dbReference>
<dbReference type="SMART" id="SM00052">
    <property type="entry name" value="EAL"/>
    <property type="match status" value="1"/>
</dbReference>
<dbReference type="AlphaFoldDB" id="A0A2U1JZL1"/>
<feature type="domain" description="GGDEF" evidence="5">
    <location>
        <begin position="539"/>
        <end position="672"/>
    </location>
</feature>
<evidence type="ECO:0000259" key="2">
    <source>
        <dbReference type="PROSITE" id="PS50112"/>
    </source>
</evidence>
<feature type="coiled-coil region" evidence="1">
    <location>
        <begin position="358"/>
        <end position="388"/>
    </location>
</feature>
<keyword evidence="7" id="KW-1185">Reference proteome</keyword>
<dbReference type="InterPro" id="IPR035965">
    <property type="entry name" value="PAS-like_dom_sf"/>
</dbReference>
<dbReference type="InterPro" id="IPR000014">
    <property type="entry name" value="PAS"/>
</dbReference>
<feature type="domain" description="EAL" evidence="4">
    <location>
        <begin position="681"/>
        <end position="935"/>
    </location>
</feature>
<dbReference type="InterPro" id="IPR000700">
    <property type="entry name" value="PAS-assoc_C"/>
</dbReference>
<reference evidence="6 7" key="1">
    <citation type="submission" date="2018-04" db="EMBL/GenBank/DDBJ databases">
        <title>Camelliibacillus theae gen. nov., sp. nov., isolated from Pu'er tea.</title>
        <authorList>
            <person name="Niu L."/>
        </authorList>
    </citation>
    <scope>NUCLEOTIDE SEQUENCE [LARGE SCALE GENOMIC DNA]</scope>
    <source>
        <strain evidence="6 7">T8</strain>
    </source>
</reference>
<comment type="caution">
    <text evidence="6">The sequence shown here is derived from an EMBL/GenBank/DDBJ whole genome shotgun (WGS) entry which is preliminary data.</text>
</comment>
<dbReference type="InterPro" id="IPR001633">
    <property type="entry name" value="EAL_dom"/>
</dbReference>
<dbReference type="SMART" id="SM00065">
    <property type="entry name" value="GAF"/>
    <property type="match status" value="2"/>
</dbReference>
<dbReference type="Gene3D" id="3.30.450.40">
    <property type="match status" value="2"/>
</dbReference>
<name>A0A2U1JZL1_9BACI</name>
<dbReference type="FunFam" id="3.20.20.450:FF:000001">
    <property type="entry name" value="Cyclic di-GMP phosphodiesterase yahA"/>
    <property type="match status" value="1"/>
</dbReference>
<dbReference type="PROSITE" id="PS50883">
    <property type="entry name" value="EAL"/>
    <property type="match status" value="1"/>
</dbReference>
<dbReference type="SUPFAM" id="SSF55785">
    <property type="entry name" value="PYP-like sensor domain (PAS domain)"/>
    <property type="match status" value="1"/>
</dbReference>
<dbReference type="InterPro" id="IPR035919">
    <property type="entry name" value="EAL_sf"/>
</dbReference>
<dbReference type="Gene3D" id="3.30.70.270">
    <property type="match status" value="1"/>
</dbReference>
<feature type="domain" description="PAC" evidence="3">
    <location>
        <begin position="456"/>
        <end position="507"/>
    </location>
</feature>
<evidence type="ECO:0000259" key="4">
    <source>
        <dbReference type="PROSITE" id="PS50883"/>
    </source>
</evidence>
<dbReference type="OrthoDB" id="9759607at2"/>
<dbReference type="SUPFAM" id="SSF141868">
    <property type="entry name" value="EAL domain-like"/>
    <property type="match status" value="1"/>
</dbReference>
<evidence type="ECO:0000259" key="5">
    <source>
        <dbReference type="PROSITE" id="PS50887"/>
    </source>
</evidence>
<dbReference type="RefSeq" id="WP_116554915.1">
    <property type="nucleotide sequence ID" value="NZ_QCZG01000021.1"/>
</dbReference>
<dbReference type="SMART" id="SM00267">
    <property type="entry name" value="GGDEF"/>
    <property type="match status" value="1"/>
</dbReference>
<evidence type="ECO:0000256" key="1">
    <source>
        <dbReference type="SAM" id="Coils"/>
    </source>
</evidence>
<dbReference type="Pfam" id="PF01590">
    <property type="entry name" value="GAF"/>
    <property type="match status" value="1"/>
</dbReference>
<dbReference type="NCBIfam" id="TIGR00229">
    <property type="entry name" value="sensory_box"/>
    <property type="match status" value="1"/>
</dbReference>
<dbReference type="InterPro" id="IPR003018">
    <property type="entry name" value="GAF"/>
</dbReference>
<keyword evidence="6" id="KW-0808">Transferase</keyword>
<accession>A0A2U1JZL1</accession>
<dbReference type="PROSITE" id="PS50112">
    <property type="entry name" value="PAS"/>
    <property type="match status" value="1"/>
</dbReference>
<dbReference type="InterPro" id="IPR052155">
    <property type="entry name" value="Biofilm_reg_signaling"/>
</dbReference>
<dbReference type="Pfam" id="PF13185">
    <property type="entry name" value="GAF_2"/>
    <property type="match status" value="1"/>
</dbReference>
<sequence>MREEQTRYSRLANLTKLINTKFDLRQVLEHVVIAISEEIVQCDSVGIYLPQEDGTFRGYVGKPEVINGMTLDMHIVDPKVDRLAKEVIETKKAIYIPDTSVDNRPDKRAVESFKIKSLFALPIFYEEELYGLVYLFDYGISMNLSKSEIQSAEAYVNMAAVAIRNTKEFERKEALIQEKQLLLNATRDLSLCSTMQEALDRAFSYIAKVLHNGNIGVHLLDPVAESNFSPAKLSKESDWTEEDWKKTHSKVRVNHQEDLLFKEVIRTKEAILVPDVSVDPRPSQDACRRFGIKGLFMLPLVAMGEVLGIIAVVNLEKAGHVYTRAEMQLAESIVNATASTLSNLLRLEKQDLIIRERTLALTEKNKELEEAVHELKKLSKEKELILNSAGDGIFGLCLEGNITFSNPAGAAMLGYENKEELIGKSYKSIFKNNVDLENVMNKQSFALFMEKSKHKHEADEQFFRKNGTSFPVEYVISLIKDGEDTTGYVVTFRDITLRKQLEEKIKYHAYHDSLTDLPNRLLFHNRLEHALSYAHFHNKKLAVMFLDLDRFKQINDTFGHSYGDRLLRQVADRLKQCMPKGVTVSRQGGDEFTIIMPDIHSSQDAVNLALKILHSFDEPFLLKQNEVFVKTSIGISMYPHDGSSVDSLVKNADTAMYKAKELAGNNYCFYTREMNNRTIENVQLENDLYKALEREEFEIYFQPQVDYKEMKLFGVEALLRWNHRKKGMISPEEFIPLAEETGLIIPIGEWMLKNACKQVKNWHDDGFGEFKVAVNLSALQFEQRNFVKVVQSILDETKLPPRLLGFELTENLIIKNKSLTYTTIQQLIALGITISIDDFGKGYSSLGYLKNFPIDTLKIDKSFIRDVEEDTDSSAILATIIHLGQNLKLNVIGEGVETMEEANFLLSKGCHYMQGYLFSPPLSIEEFEKSFLQKDKGLFKITK</sequence>
<dbReference type="Gene3D" id="3.20.20.450">
    <property type="entry name" value="EAL domain"/>
    <property type="match status" value="1"/>
</dbReference>
<dbReference type="PROSITE" id="PS50113">
    <property type="entry name" value="PAC"/>
    <property type="match status" value="1"/>
</dbReference>
<protein>
    <submittedName>
        <fullName evidence="6">Histidine kinase</fullName>
    </submittedName>
</protein>
<dbReference type="Pfam" id="PF00990">
    <property type="entry name" value="GGDEF"/>
    <property type="match status" value="1"/>
</dbReference>
<dbReference type="SUPFAM" id="SSF55073">
    <property type="entry name" value="Nucleotide cyclase"/>
    <property type="match status" value="1"/>
</dbReference>
<dbReference type="PANTHER" id="PTHR44757">
    <property type="entry name" value="DIGUANYLATE CYCLASE DGCP"/>
    <property type="match status" value="1"/>
</dbReference>
<dbReference type="GO" id="GO:0016301">
    <property type="term" value="F:kinase activity"/>
    <property type="evidence" value="ECO:0007669"/>
    <property type="project" value="UniProtKB-KW"/>
</dbReference>
<dbReference type="InterPro" id="IPR000160">
    <property type="entry name" value="GGDEF_dom"/>
</dbReference>
<gene>
    <name evidence="6" type="ORF">DCC39_10805</name>
</gene>
<dbReference type="EMBL" id="QCZG01000021">
    <property type="protein sequence ID" value="PWA10651.1"/>
    <property type="molecule type" value="Genomic_DNA"/>
</dbReference>
<organism evidence="6 7">
    <name type="scientific">Pueribacillus theae</name>
    <dbReference type="NCBI Taxonomy" id="2171751"/>
    <lineage>
        <taxon>Bacteria</taxon>
        <taxon>Bacillati</taxon>
        <taxon>Bacillota</taxon>
        <taxon>Bacilli</taxon>
        <taxon>Bacillales</taxon>
        <taxon>Bacillaceae</taxon>
        <taxon>Pueribacillus</taxon>
    </lineage>
</organism>
<dbReference type="InterPro" id="IPR043128">
    <property type="entry name" value="Rev_trsase/Diguanyl_cyclase"/>
</dbReference>
<dbReference type="PROSITE" id="PS50887">
    <property type="entry name" value="GGDEF"/>
    <property type="match status" value="1"/>
</dbReference>
<dbReference type="Proteomes" id="UP000245998">
    <property type="component" value="Unassembled WGS sequence"/>
</dbReference>
<dbReference type="SMART" id="SM00086">
    <property type="entry name" value="PAC"/>
    <property type="match status" value="1"/>
</dbReference>
<dbReference type="Gene3D" id="3.30.450.20">
    <property type="entry name" value="PAS domain"/>
    <property type="match status" value="1"/>
</dbReference>
<dbReference type="InterPro" id="IPR029016">
    <property type="entry name" value="GAF-like_dom_sf"/>
</dbReference>
<dbReference type="InterPro" id="IPR001610">
    <property type="entry name" value="PAC"/>
</dbReference>
<dbReference type="FunFam" id="3.30.70.270:FF:000001">
    <property type="entry name" value="Diguanylate cyclase domain protein"/>
    <property type="match status" value="1"/>
</dbReference>
<dbReference type="CDD" id="cd00130">
    <property type="entry name" value="PAS"/>
    <property type="match status" value="1"/>
</dbReference>
<feature type="domain" description="PAS" evidence="2">
    <location>
        <begin position="378"/>
        <end position="419"/>
    </location>
</feature>
<evidence type="ECO:0000313" key="7">
    <source>
        <dbReference type="Proteomes" id="UP000245998"/>
    </source>
</evidence>
<dbReference type="InterPro" id="IPR029787">
    <property type="entry name" value="Nucleotide_cyclase"/>
</dbReference>
<proteinExistence type="predicted"/>
<dbReference type="Pfam" id="PF00563">
    <property type="entry name" value="EAL"/>
    <property type="match status" value="1"/>
</dbReference>
<evidence type="ECO:0000259" key="3">
    <source>
        <dbReference type="PROSITE" id="PS50113"/>
    </source>
</evidence>